<organism evidence="2 3">
    <name type="scientific">Arthrobacter phage Dynamite</name>
    <dbReference type="NCBI Taxonomy" id="2867479"/>
    <lineage>
        <taxon>Viruses</taxon>
        <taxon>Duplodnaviria</taxon>
        <taxon>Heunggongvirae</taxon>
        <taxon>Uroviricota</taxon>
        <taxon>Caudoviricetes</taxon>
        <taxon>Mudcatvirus</taxon>
        <taxon>Mudcatvirus dynamite</taxon>
    </lineage>
</organism>
<gene>
    <name evidence="2" type="primary">98</name>
    <name evidence="2" type="ORF">SEA_DYNAMITE_98</name>
</gene>
<feature type="region of interest" description="Disordered" evidence="1">
    <location>
        <begin position="632"/>
        <end position="654"/>
    </location>
</feature>
<dbReference type="Proteomes" id="UP000827859">
    <property type="component" value="Segment"/>
</dbReference>
<dbReference type="EMBL" id="MZ747520">
    <property type="protein sequence ID" value="UAW09259.1"/>
    <property type="molecule type" value="Genomic_DNA"/>
</dbReference>
<evidence type="ECO:0000313" key="2">
    <source>
        <dbReference type="EMBL" id="UAW09259.1"/>
    </source>
</evidence>
<dbReference type="GeneID" id="77942984"/>
<dbReference type="KEGG" id="vg:77942984"/>
<dbReference type="RefSeq" id="YP_010666877.1">
    <property type="nucleotide sequence ID" value="NC_070946.1"/>
</dbReference>
<evidence type="ECO:0008006" key="4">
    <source>
        <dbReference type="Google" id="ProtNLM"/>
    </source>
</evidence>
<sequence length="891" mass="98417">MSEIITESELDELMHYGTPRKSGRYPWGSGDNPNQHHVDFLSEVDSLRKQGLSETLIAEGLGMNTSQLRARKSIAKNALREADRTYIAKLRESGMSTTAIAEQMGRNESSIRALEDETAKARQNVVMSVAEMLKNKVGPEQYLDIGVGTEKHIGVNGLGVSEDQLKKAVAVLEEQGYKKQYIKVPQLGTGKETTVKVLTLADTPYTEVSNNRDRIKLIQEYSTDGGRSFLGLLPPLNVDAKRVHVRFDEEGGTLKDGVIEVRPGVKDLSLGSSRYAQVRIAVNGTHYLKGMAMYSNDLPDGVDLVFNTNKSKEVGKLGAMKPMKDDPDNPFGSIVRQITTKDAKGNDVVTSAMNIVNEEGTWRKWSKSLSSQVLSKQSPKLAKELLDEKYTAKKDEFDEIMSLTNPVVRKKLLDSFAADADSSAVHLKAASLPRQGTHVILPINSIKENEIYAPNYNNGERVVLIRYPHGGKFEIPELVVNNRQPEARSLLGRATDAVGINAKVAERLSGADFDGDTVLVIPNDRKAIKNQAPLEKLKNFDPKITYKGYEGMKVMSDTQKQMGDISNLITDMTIIGAPNDHLARAVAHSMTVIDAEKHKLNYKQSYIDNGIGELKKKYQGGVRAGASTLVSMASSQQRVGERNPRKAKDGGPIDKDTGELVFEYTGRTYVDKNGKVTPATFKSTKMAETKDARKLISDYDTVMENVYADHANRLKSLANQARKEYVVTPGIKRNPSAAKVYANEVNSLDAKLNLALRNAPLERQAQLVANSIVKMKRDANPDMDKEERKKLNDQALSEARRRVGAKKELINITPKEWEAIQADAISNKKLEDILRNADVDQVKQYASPREVRGLSPATLARAKRMMNADYTQAEIAAHLGISTSTLHDALA</sequence>
<accession>A0AAE8XL34</accession>
<keyword evidence="3" id="KW-1185">Reference proteome</keyword>
<evidence type="ECO:0000313" key="3">
    <source>
        <dbReference type="Proteomes" id="UP000827859"/>
    </source>
</evidence>
<proteinExistence type="predicted"/>
<name>A0AAE8XL34_9CAUD</name>
<feature type="compositionally biased region" description="Basic and acidic residues" evidence="1">
    <location>
        <begin position="639"/>
        <end position="654"/>
    </location>
</feature>
<protein>
    <recommendedName>
        <fullName evidence="4">Helix-turn-helix DNA-binding domain protein</fullName>
    </recommendedName>
</protein>
<reference evidence="2 3" key="1">
    <citation type="submission" date="2021-08" db="EMBL/GenBank/DDBJ databases">
        <authorList>
            <person name="Adair T.L."/>
            <person name="Crowhurst L.V."/>
            <person name="Estes A.V."/>
            <person name="Howard M.F."/>
            <person name="Khader N.M."/>
            <person name="Khan M.F."/>
            <person name="Mersereau M.D."/>
            <person name="Mullassery N.B."/>
            <person name="Ngo J.M."/>
            <person name="Noonan C.G."/>
            <person name="Phan K.B."/>
            <person name="Reddy J.S."/>
            <person name="Roberts E.D."/>
            <person name="Sagireddy S."/>
            <person name="Trammell A.M."/>
            <person name="Trampedach S.K."/>
            <person name="White A.M."/>
            <person name="Yamada E."/>
            <person name="Avernini S."/>
            <person name="Gilbert M.G."/>
            <person name="Wire N.L."/>
            <person name="Young E.A."/>
            <person name="Merkhofer E.C."/>
            <person name="Garlena R.A."/>
            <person name="Russell D.A."/>
            <person name="Jacobs-Sera D."/>
            <person name="Hatfull G.F."/>
        </authorList>
    </citation>
    <scope>NUCLEOTIDE SEQUENCE [LARGE SCALE GENOMIC DNA]</scope>
</reference>
<evidence type="ECO:0000256" key="1">
    <source>
        <dbReference type="SAM" id="MobiDB-lite"/>
    </source>
</evidence>